<dbReference type="RefSeq" id="WP_116591442.1">
    <property type="nucleotide sequence ID" value="NZ_MZGS01000016.1"/>
</dbReference>
<evidence type="ECO:0000313" key="1">
    <source>
        <dbReference type="EMBL" id="PWB87874.1"/>
    </source>
</evidence>
<comment type="caution">
    <text evidence="1">The sequence shown here is derived from an EMBL/GenBank/DDBJ whole genome shotgun (WGS) entry which is preliminary data.</text>
</comment>
<sequence>MQEMNKELQNQLWKEACCFIENSSRKHLAHFGVTLESADNQYLELAFTCPCNDEGYDDFLSIIDIDFLQVVRFEYPAVRIQEFHSDIALQVNYDRYEWEHIVQLSVGTVETAVFNKFSYWKRNHDKMTAGFRRSSKEFDIIYLQSLKKLAKQIDAEYYYNGDDIYEEMTIMEGAIEEKLGGELE</sequence>
<protein>
    <submittedName>
        <fullName evidence="1">Uncharacterized protein</fullName>
    </submittedName>
</protein>
<name>A0A315XPR5_9EURY</name>
<evidence type="ECO:0000313" key="2">
    <source>
        <dbReference type="Proteomes" id="UP000251717"/>
    </source>
</evidence>
<accession>A0A315XPR5</accession>
<gene>
    <name evidence="1" type="ORF">MBBTH_04610</name>
</gene>
<dbReference type="AlphaFoldDB" id="A0A315XPR5"/>
<organism evidence="1 2">
    <name type="scientific">Methanobrevibacter thaueri</name>
    <dbReference type="NCBI Taxonomy" id="190975"/>
    <lineage>
        <taxon>Archaea</taxon>
        <taxon>Methanobacteriati</taxon>
        <taxon>Methanobacteriota</taxon>
        <taxon>Methanomada group</taxon>
        <taxon>Methanobacteria</taxon>
        <taxon>Methanobacteriales</taxon>
        <taxon>Methanobacteriaceae</taxon>
        <taxon>Methanobrevibacter</taxon>
    </lineage>
</organism>
<reference evidence="1 2" key="1">
    <citation type="submission" date="2017-03" db="EMBL/GenBank/DDBJ databases">
        <title>Genome sequence of Methanobrevibacter thaueri.</title>
        <authorList>
            <person name="Poehlein A."/>
            <person name="Seedorf H."/>
            <person name="Daniel R."/>
        </authorList>
    </citation>
    <scope>NUCLEOTIDE SEQUENCE [LARGE SCALE GENOMIC DNA]</scope>
    <source>
        <strain evidence="1 2">DSM 11995</strain>
    </source>
</reference>
<keyword evidence="2" id="KW-1185">Reference proteome</keyword>
<proteinExistence type="predicted"/>
<dbReference type="EMBL" id="MZGS01000016">
    <property type="protein sequence ID" value="PWB87874.1"/>
    <property type="molecule type" value="Genomic_DNA"/>
</dbReference>
<dbReference type="Proteomes" id="UP000251717">
    <property type="component" value="Unassembled WGS sequence"/>
</dbReference>